<evidence type="ECO:0000256" key="7">
    <source>
        <dbReference type="RuleBase" id="RU369079"/>
    </source>
</evidence>
<comment type="caution">
    <text evidence="9">The sequence shown here is derived from an EMBL/GenBank/DDBJ whole genome shotgun (WGS) entry which is preliminary data.</text>
</comment>
<dbReference type="InterPro" id="IPR010656">
    <property type="entry name" value="DctM"/>
</dbReference>
<comment type="similarity">
    <text evidence="7">Belongs to the TRAP transporter large permease family.</text>
</comment>
<dbReference type="OrthoDB" id="9790209at2"/>
<comment type="subcellular location">
    <subcellularLocation>
        <location evidence="1 7">Cell inner membrane</location>
        <topology evidence="1 7">Multi-pass membrane protein</topology>
    </subcellularLocation>
</comment>
<dbReference type="EMBL" id="QKZQ01000024">
    <property type="protein sequence ID" value="PZX36980.1"/>
    <property type="molecule type" value="Genomic_DNA"/>
</dbReference>
<feature type="transmembrane region" description="Helical" evidence="7">
    <location>
        <begin position="46"/>
        <end position="66"/>
    </location>
</feature>
<feature type="transmembrane region" description="Helical" evidence="7">
    <location>
        <begin position="314"/>
        <end position="344"/>
    </location>
</feature>
<keyword evidence="6 7" id="KW-0472">Membrane</keyword>
<dbReference type="GO" id="GO:0022857">
    <property type="term" value="F:transmembrane transporter activity"/>
    <property type="evidence" value="ECO:0007669"/>
    <property type="project" value="UniProtKB-UniRule"/>
</dbReference>
<proteinExistence type="inferred from homology"/>
<evidence type="ECO:0000259" key="8">
    <source>
        <dbReference type="Pfam" id="PF06808"/>
    </source>
</evidence>
<feature type="transmembrane region" description="Helical" evidence="7">
    <location>
        <begin position="272"/>
        <end position="294"/>
    </location>
</feature>
<feature type="transmembrane region" description="Helical" evidence="7">
    <location>
        <begin position="102"/>
        <end position="123"/>
    </location>
</feature>
<reference evidence="9 10" key="1">
    <citation type="submission" date="2018-06" db="EMBL/GenBank/DDBJ databases">
        <title>Genomic Encyclopedia of Archaeal and Bacterial Type Strains, Phase II (KMG-II): from individual species to whole genera.</title>
        <authorList>
            <person name="Goeker M."/>
        </authorList>
    </citation>
    <scope>NUCLEOTIDE SEQUENCE [LARGE SCALE GENOMIC DNA]</scope>
    <source>
        <strain evidence="9 10">DSM 13087</strain>
    </source>
</reference>
<evidence type="ECO:0000313" key="10">
    <source>
        <dbReference type="Proteomes" id="UP000249364"/>
    </source>
</evidence>
<comment type="subunit">
    <text evidence="7">The complex comprises the extracytoplasmic solute receptor protein and the two transmembrane proteins.</text>
</comment>
<evidence type="ECO:0000256" key="2">
    <source>
        <dbReference type="ARBA" id="ARBA00022475"/>
    </source>
</evidence>
<feature type="transmembrane region" description="Helical" evidence="7">
    <location>
        <begin position="212"/>
        <end position="235"/>
    </location>
</feature>
<feature type="transmembrane region" description="Helical" evidence="7">
    <location>
        <begin position="135"/>
        <end position="159"/>
    </location>
</feature>
<feature type="domain" description="TRAP C4-dicarboxylate transport system permease DctM subunit" evidence="8">
    <location>
        <begin position="6"/>
        <end position="417"/>
    </location>
</feature>
<evidence type="ECO:0000256" key="6">
    <source>
        <dbReference type="ARBA" id="ARBA00023136"/>
    </source>
</evidence>
<dbReference type="RefSeq" id="WP_084386309.1">
    <property type="nucleotide sequence ID" value="NZ_MEHT01000024.1"/>
</dbReference>
<evidence type="ECO:0000256" key="3">
    <source>
        <dbReference type="ARBA" id="ARBA00022519"/>
    </source>
</evidence>
<evidence type="ECO:0000256" key="1">
    <source>
        <dbReference type="ARBA" id="ARBA00004429"/>
    </source>
</evidence>
<keyword evidence="10" id="KW-1185">Reference proteome</keyword>
<evidence type="ECO:0000256" key="5">
    <source>
        <dbReference type="ARBA" id="ARBA00022989"/>
    </source>
</evidence>
<keyword evidence="3 7" id="KW-0997">Cell inner membrane</keyword>
<feature type="transmembrane region" description="Helical" evidence="7">
    <location>
        <begin position="356"/>
        <end position="382"/>
    </location>
</feature>
<keyword evidence="2" id="KW-1003">Cell membrane</keyword>
<dbReference type="Proteomes" id="UP000249364">
    <property type="component" value="Unassembled WGS sequence"/>
</dbReference>
<evidence type="ECO:0000256" key="4">
    <source>
        <dbReference type="ARBA" id="ARBA00022692"/>
    </source>
</evidence>
<gene>
    <name evidence="9" type="ORF">LY56_03275</name>
</gene>
<keyword evidence="7" id="KW-0813">Transport</keyword>
<name>A0A2W7PTE2_9RHOB</name>
<protein>
    <recommendedName>
        <fullName evidence="7">TRAP transporter large permease protein</fullName>
    </recommendedName>
</protein>
<dbReference type="InterPro" id="IPR004681">
    <property type="entry name" value="TRAP_DctM"/>
</dbReference>
<dbReference type="STRING" id="121821.GCA_001870675_01347"/>
<evidence type="ECO:0000313" key="9">
    <source>
        <dbReference type="EMBL" id="PZX36980.1"/>
    </source>
</evidence>
<dbReference type="PANTHER" id="PTHR33362">
    <property type="entry name" value="SIALIC ACID TRAP TRANSPORTER PERMEASE PROTEIN SIAT-RELATED"/>
    <property type="match status" value="1"/>
</dbReference>
<feature type="transmembrane region" description="Helical" evidence="7">
    <location>
        <begin position="241"/>
        <end position="260"/>
    </location>
</feature>
<sequence length="428" mass="45064">MLWLMVGLFAILVALGTPLAFAIGITGLFALVQSDGPSLIRLVPMRLFSGIDMFSLMAMPFFILAGDIMNRIKITDRLVDLANAVVGGVRGALAHVNVLVSVFFAGLTGAAVADTAAIGRMMIPAMASQGYNRAFAAAVTASSSVIGPIIPPSIIMVIYGSLMQVSIAGLFAAGLIPGILMALSLMGYIAFRARRDDLPVANLRGDVPPLSVALRRAIIPLMMPVIILGGILGGVFTPTEAAAVAVLYALLVGLFLYRNLGLRDLVTMLYDMVRASGSVFIILAAASILGWVLARQGVPQQLADFLLGISDDPLIFLFIVTLALLIIGMFMEMTAILIILGPILHPIAVSLGIDPLHFGIVMVVNLNIALATPPLGACLFVASSVGKVRFEDVAWRILPFILVEIAVLAAIVYVPAISLTLPRLLGLG</sequence>
<comment type="function">
    <text evidence="7">Part of the tripartite ATP-independent periplasmic (TRAP) transport system.</text>
</comment>
<keyword evidence="4 7" id="KW-0812">Transmembrane</keyword>
<feature type="transmembrane region" description="Helical" evidence="7">
    <location>
        <begin position="165"/>
        <end position="191"/>
    </location>
</feature>
<organism evidence="9 10">
    <name type="scientific">Roseinatronobacter thiooxidans</name>
    <dbReference type="NCBI Taxonomy" id="121821"/>
    <lineage>
        <taxon>Bacteria</taxon>
        <taxon>Pseudomonadati</taxon>
        <taxon>Pseudomonadota</taxon>
        <taxon>Alphaproteobacteria</taxon>
        <taxon>Rhodobacterales</taxon>
        <taxon>Paracoccaceae</taxon>
        <taxon>Roseinatronobacter</taxon>
    </lineage>
</organism>
<dbReference type="AlphaFoldDB" id="A0A2W7PTE2"/>
<comment type="caution">
    <text evidence="7">Lacks conserved residue(s) required for the propagation of feature annotation.</text>
</comment>
<feature type="transmembrane region" description="Helical" evidence="7">
    <location>
        <begin position="394"/>
        <end position="414"/>
    </location>
</feature>
<keyword evidence="5 7" id="KW-1133">Transmembrane helix</keyword>
<dbReference type="GO" id="GO:0005886">
    <property type="term" value="C:plasma membrane"/>
    <property type="evidence" value="ECO:0007669"/>
    <property type="project" value="UniProtKB-SubCell"/>
</dbReference>
<dbReference type="Pfam" id="PF06808">
    <property type="entry name" value="DctM"/>
    <property type="match status" value="1"/>
</dbReference>
<dbReference type="PIRSF" id="PIRSF006066">
    <property type="entry name" value="HI0050"/>
    <property type="match status" value="1"/>
</dbReference>
<dbReference type="NCBIfam" id="TIGR00786">
    <property type="entry name" value="dctM"/>
    <property type="match status" value="1"/>
</dbReference>
<accession>A0A2W7PTE2</accession>